<sequence>MVIEVSLKRFILDLFILSTPLPWIQLSVHSFISDLVPPEHAKLSSVYSYLCTD</sequence>
<keyword evidence="2" id="KW-1185">Reference proteome</keyword>
<dbReference type="STRING" id="187420.MTH_1771"/>
<gene>
    <name evidence="1" type="ordered locus">MTH_1771</name>
</gene>
<reference evidence="1 2" key="1">
    <citation type="journal article" date="1997" name="J. Bacteriol.">
        <title>Complete genome sequence of Methanobacterium thermoautotrophicum deltaH: functional analysis and comparative genomics.</title>
        <authorList>
            <person name="Smith D.R."/>
            <person name="Doucette-Stamm L.A."/>
            <person name="Deloughery C."/>
            <person name="Lee H.-M."/>
            <person name="Dubois J."/>
            <person name="Aldredge T."/>
            <person name="Bashirzadeh R."/>
            <person name="Blakely D."/>
            <person name="Cook R."/>
            <person name="Gilbert K."/>
            <person name="Harrison D."/>
            <person name="Hoang L."/>
            <person name="Keagle P."/>
            <person name="Lumm W."/>
            <person name="Pothier B."/>
            <person name="Qiu D."/>
            <person name="Spadafora R."/>
            <person name="Vicare R."/>
            <person name="Wang Y."/>
            <person name="Wierzbowski J."/>
            <person name="Gibson R."/>
            <person name="Jiwani N."/>
            <person name="Caruso A."/>
            <person name="Bush D."/>
            <person name="Safer H."/>
            <person name="Patwell D."/>
            <person name="Prabhakar S."/>
            <person name="McDougall S."/>
            <person name="Shimer G."/>
            <person name="Goyal A."/>
            <person name="Pietrovski S."/>
            <person name="Church G.M."/>
            <person name="Daniels C.J."/>
            <person name="Mao J.-i."/>
            <person name="Rice P."/>
            <person name="Nolling J."/>
            <person name="Reeve J.N."/>
        </authorList>
    </citation>
    <scope>NUCLEOTIDE SEQUENCE [LARGE SCALE GENOMIC DNA]</scope>
    <source>
        <strain evidence="2">ATCC 29096 / DSM 1053 / JCM 10044 / NBRC 100330 / Delta H</strain>
    </source>
</reference>
<dbReference type="PaxDb" id="187420-MTH_1771"/>
<protein>
    <submittedName>
        <fullName evidence="1">Uncharacterized protein</fullName>
    </submittedName>
</protein>
<dbReference type="KEGG" id="mth:MTH_1771"/>
<dbReference type="EnsemblBacteria" id="AAB86237">
    <property type="protein sequence ID" value="AAB86237"/>
    <property type="gene ID" value="MTH_1771"/>
</dbReference>
<dbReference type="PIR" id="E69103">
    <property type="entry name" value="E69103"/>
</dbReference>
<evidence type="ECO:0000313" key="1">
    <source>
        <dbReference type="EMBL" id="AAB86237.1"/>
    </source>
</evidence>
<accession>O27799</accession>
<dbReference type="AlphaFoldDB" id="O27799"/>
<dbReference type="Proteomes" id="UP000005223">
    <property type="component" value="Chromosome"/>
</dbReference>
<dbReference type="HOGENOM" id="CLU_3057187_0_0_2"/>
<evidence type="ECO:0000313" key="2">
    <source>
        <dbReference type="Proteomes" id="UP000005223"/>
    </source>
</evidence>
<name>O27799_METTH</name>
<organism evidence="1 2">
    <name type="scientific">Methanothermobacter thermautotrophicus (strain ATCC 29096 / DSM 1053 / JCM 10044 / NBRC 100330 / Delta H)</name>
    <name type="common">Methanobacterium thermoautotrophicum</name>
    <dbReference type="NCBI Taxonomy" id="187420"/>
    <lineage>
        <taxon>Archaea</taxon>
        <taxon>Methanobacteriati</taxon>
        <taxon>Methanobacteriota</taxon>
        <taxon>Methanomada group</taxon>
        <taxon>Methanobacteria</taxon>
        <taxon>Methanobacteriales</taxon>
        <taxon>Methanobacteriaceae</taxon>
        <taxon>Methanothermobacter</taxon>
    </lineage>
</organism>
<proteinExistence type="predicted"/>
<dbReference type="EMBL" id="AE000666">
    <property type="protein sequence ID" value="AAB86237.1"/>
    <property type="molecule type" value="Genomic_DNA"/>
</dbReference>
<dbReference type="InParanoid" id="O27799"/>